<evidence type="ECO:0000313" key="2">
    <source>
        <dbReference type="Proteomes" id="UP000694425"/>
    </source>
</evidence>
<protein>
    <submittedName>
        <fullName evidence="1">Uncharacterized protein</fullName>
    </submittedName>
</protein>
<evidence type="ECO:0000313" key="1">
    <source>
        <dbReference type="Ensembl" id="ENSNVIP00000006990.1"/>
    </source>
</evidence>
<organism evidence="1 2">
    <name type="scientific">Neovison vison</name>
    <name type="common">American mink</name>
    <name type="synonym">Mustela vison</name>
    <dbReference type="NCBI Taxonomy" id="452646"/>
    <lineage>
        <taxon>Eukaryota</taxon>
        <taxon>Metazoa</taxon>
        <taxon>Chordata</taxon>
        <taxon>Craniata</taxon>
        <taxon>Vertebrata</taxon>
        <taxon>Euteleostomi</taxon>
        <taxon>Mammalia</taxon>
        <taxon>Eutheria</taxon>
        <taxon>Laurasiatheria</taxon>
        <taxon>Carnivora</taxon>
        <taxon>Caniformia</taxon>
        <taxon>Musteloidea</taxon>
        <taxon>Mustelidae</taxon>
        <taxon>Mustelinae</taxon>
        <taxon>Neogale</taxon>
    </lineage>
</organism>
<name>A0A8C7ADX0_NEOVI</name>
<dbReference type="Ensembl" id="ENSNVIT00000008197.1">
    <property type="protein sequence ID" value="ENSNVIP00000006990.1"/>
    <property type="gene ID" value="ENSNVIG00000005566.1"/>
</dbReference>
<sequence>MEIEGISLSPRAKLAAICKSGRELSLRSTSSAILILDWPASKTVMNKCQFHKSMAFCYSSLS</sequence>
<accession>A0A8C7ADX0</accession>
<dbReference type="Proteomes" id="UP000694425">
    <property type="component" value="Unplaced"/>
</dbReference>
<reference evidence="1" key="2">
    <citation type="submission" date="2025-09" db="UniProtKB">
        <authorList>
            <consortium name="Ensembl"/>
        </authorList>
    </citation>
    <scope>IDENTIFICATION</scope>
</reference>
<reference evidence="1" key="1">
    <citation type="submission" date="2025-08" db="UniProtKB">
        <authorList>
            <consortium name="Ensembl"/>
        </authorList>
    </citation>
    <scope>IDENTIFICATION</scope>
</reference>
<dbReference type="AlphaFoldDB" id="A0A8C7ADX0"/>
<proteinExistence type="predicted"/>
<keyword evidence="2" id="KW-1185">Reference proteome</keyword>